<dbReference type="AlphaFoldDB" id="A0A0C2VKU9"/>
<organism evidence="1 2">
    <name type="scientific">Jeotgalibacillus soli</name>
    <dbReference type="NCBI Taxonomy" id="889306"/>
    <lineage>
        <taxon>Bacteria</taxon>
        <taxon>Bacillati</taxon>
        <taxon>Bacillota</taxon>
        <taxon>Bacilli</taxon>
        <taxon>Bacillales</taxon>
        <taxon>Caryophanaceae</taxon>
        <taxon>Jeotgalibacillus</taxon>
    </lineage>
</organism>
<dbReference type="Proteomes" id="UP000031938">
    <property type="component" value="Unassembled WGS sequence"/>
</dbReference>
<dbReference type="EMBL" id="JXRP01000009">
    <property type="protein sequence ID" value="KIL49497.1"/>
    <property type="molecule type" value="Genomic_DNA"/>
</dbReference>
<accession>A0A0C2VKU9</accession>
<dbReference type="PATRIC" id="fig|889306.3.peg.971"/>
<keyword evidence="2" id="KW-1185">Reference proteome</keyword>
<name>A0A0C2VKU9_9BACL</name>
<gene>
    <name evidence="1" type="ORF">KP78_09650</name>
</gene>
<reference evidence="1 2" key="1">
    <citation type="submission" date="2015-01" db="EMBL/GenBank/DDBJ databases">
        <title>Genome sequencing of Jeotgalibacillus soli.</title>
        <authorList>
            <person name="Goh K.M."/>
            <person name="Chan K.-G."/>
            <person name="Yaakop A.S."/>
            <person name="Ee R."/>
            <person name="Gan H.M."/>
            <person name="Chan C.S."/>
        </authorList>
    </citation>
    <scope>NUCLEOTIDE SEQUENCE [LARGE SCALE GENOMIC DNA]</scope>
    <source>
        <strain evidence="1 2">P9</strain>
    </source>
</reference>
<proteinExistence type="predicted"/>
<evidence type="ECO:0000313" key="2">
    <source>
        <dbReference type="Proteomes" id="UP000031938"/>
    </source>
</evidence>
<protein>
    <submittedName>
        <fullName evidence="1">Uncharacterized protein</fullName>
    </submittedName>
</protein>
<sequence>MMVSRMVLYGEKRVMHTPFFQCKEREGENDGFTKAVA</sequence>
<comment type="caution">
    <text evidence="1">The sequence shown here is derived from an EMBL/GenBank/DDBJ whole genome shotgun (WGS) entry which is preliminary data.</text>
</comment>
<evidence type="ECO:0000313" key="1">
    <source>
        <dbReference type="EMBL" id="KIL49497.1"/>
    </source>
</evidence>